<dbReference type="RefSeq" id="WP_143025284.1">
    <property type="nucleotide sequence ID" value="NZ_FNQT01000008.1"/>
</dbReference>
<organism evidence="3 4">
    <name type="scientific">Haloplanus vescus</name>
    <dbReference type="NCBI Taxonomy" id="555874"/>
    <lineage>
        <taxon>Archaea</taxon>
        <taxon>Methanobacteriati</taxon>
        <taxon>Methanobacteriota</taxon>
        <taxon>Stenosarchaea group</taxon>
        <taxon>Halobacteria</taxon>
        <taxon>Halobacteriales</taxon>
        <taxon>Haloferacaceae</taxon>
        <taxon>Haloplanus</taxon>
    </lineage>
</organism>
<proteinExistence type="predicted"/>
<keyword evidence="4" id="KW-1185">Reference proteome</keyword>
<protein>
    <recommendedName>
        <fullName evidence="2">Transposase IS4-like domain-containing protein</fullName>
    </recommendedName>
</protein>
<reference evidence="3 4" key="1">
    <citation type="submission" date="2016-10" db="EMBL/GenBank/DDBJ databases">
        <authorList>
            <person name="de Groot N.N."/>
        </authorList>
    </citation>
    <scope>NUCLEOTIDE SEQUENCE [LARGE SCALE GENOMIC DNA]</scope>
    <source>
        <strain evidence="3 4">CGMCC 1.8712</strain>
    </source>
</reference>
<dbReference type="AlphaFoldDB" id="A0A1H4AVP7"/>
<name>A0A1H4AVP7_9EURY</name>
<feature type="compositionally biased region" description="Basic and acidic residues" evidence="1">
    <location>
        <begin position="24"/>
        <end position="41"/>
    </location>
</feature>
<dbReference type="EMBL" id="FNQT01000008">
    <property type="protein sequence ID" value="SEA39927.1"/>
    <property type="molecule type" value="Genomic_DNA"/>
</dbReference>
<dbReference type="InterPro" id="IPR002559">
    <property type="entry name" value="Transposase_11"/>
</dbReference>
<feature type="region of interest" description="Disordered" evidence="1">
    <location>
        <begin position="1"/>
        <end position="49"/>
    </location>
</feature>
<dbReference type="GO" id="GO:0003677">
    <property type="term" value="F:DNA binding"/>
    <property type="evidence" value="ECO:0007669"/>
    <property type="project" value="InterPro"/>
</dbReference>
<feature type="domain" description="Transposase IS4-like" evidence="2">
    <location>
        <begin position="370"/>
        <end position="574"/>
    </location>
</feature>
<dbReference type="OrthoDB" id="330751at2157"/>
<evidence type="ECO:0000313" key="3">
    <source>
        <dbReference type="EMBL" id="SEA39927.1"/>
    </source>
</evidence>
<evidence type="ECO:0000313" key="4">
    <source>
        <dbReference type="Proteomes" id="UP000236755"/>
    </source>
</evidence>
<feature type="region of interest" description="Disordered" evidence="1">
    <location>
        <begin position="469"/>
        <end position="535"/>
    </location>
</feature>
<feature type="compositionally biased region" description="Low complexity" evidence="1">
    <location>
        <begin position="489"/>
        <end position="500"/>
    </location>
</feature>
<gene>
    <name evidence="3" type="ORF">SAMN04488065_2949</name>
</gene>
<feature type="compositionally biased region" description="Acidic residues" evidence="1">
    <location>
        <begin position="512"/>
        <end position="523"/>
    </location>
</feature>
<dbReference type="Pfam" id="PF01609">
    <property type="entry name" value="DDE_Tnp_1"/>
    <property type="match status" value="1"/>
</dbReference>
<dbReference type="GO" id="GO:0006313">
    <property type="term" value="P:DNA transposition"/>
    <property type="evidence" value="ECO:0007669"/>
    <property type="project" value="InterPro"/>
</dbReference>
<evidence type="ECO:0000256" key="1">
    <source>
        <dbReference type="SAM" id="MobiDB-lite"/>
    </source>
</evidence>
<dbReference type="GO" id="GO:0004803">
    <property type="term" value="F:transposase activity"/>
    <property type="evidence" value="ECO:0007669"/>
    <property type="project" value="InterPro"/>
</dbReference>
<evidence type="ECO:0000259" key="2">
    <source>
        <dbReference type="Pfam" id="PF01609"/>
    </source>
</evidence>
<accession>A0A1H4AVP7</accession>
<sequence>MDPDDIRAPPASEEDDLLPSSNETYREARRRDRGKDWHTPFEHGAQPDHPGIEHAIYALRYFKNKLAPDTDLLDNWEELDDKQQRWYCAGLLKLHFDDDYRSLEDRLTKWSQVAGEAGFNSQDIPHYSTFSRHLRDLDEEVLAKAAQRASNAALHQQLAGGTPFDLLGTNPSKPRSYYELLGKDWEVSMDKKMTEATEAVAEYLALTIPHLRFDRDQMAPNFQYPIQSFYQLLAHLALEDCYAENGAELLRWLSDDDIDIPPPSTVRTYAKQYGVEQHEERFFNATCALFERMGLSPQDQVHFAYDITTDPWYGKENRWVTGSVPEDNTNQFWHYAVLSIVPSDQNEINLPCRNYILGATPIKDRTEIAEALDRMLNRVQSNLDLDLGRIYLDRQMYQGGVVTKCREHGLNWVIQAPKKGEARELISKTPLSKKTNKRTEVDFSDLDYSHRNVNLFVSRLHEDEIGRDDLSFTPSTEITNFDDADNSDRTNSSQQDSSSSKQLGEYGFDTPEPTEEPTTSDEGEQARGVGDPDTHSAWITDLDIETRDIRGLAYQFRNRWKIETAIRQLKHDFLGQCGSSDRRVRALYMGTAQLFFNFWVALNRELPHRLGDPEGFRLTGQEILHAVREADVEAAKTGGSNTII</sequence>
<dbReference type="Proteomes" id="UP000236755">
    <property type="component" value="Unassembled WGS sequence"/>
</dbReference>